<dbReference type="Pfam" id="PF13550">
    <property type="entry name" value="Phage-tail_3"/>
    <property type="match status" value="1"/>
</dbReference>
<evidence type="ECO:0000259" key="2">
    <source>
        <dbReference type="Pfam" id="PF23666"/>
    </source>
</evidence>
<dbReference type="EMBL" id="BMIH01000002">
    <property type="protein sequence ID" value="GGB30314.1"/>
    <property type="molecule type" value="Genomic_DNA"/>
</dbReference>
<keyword evidence="4" id="KW-1185">Reference proteome</keyword>
<protein>
    <recommendedName>
        <fullName evidence="5">Tip attachment protein J domain-containing protein</fullName>
    </recommendedName>
</protein>
<accession>A0A916T3G3</accession>
<dbReference type="Pfam" id="PF23666">
    <property type="entry name" value="Rcc01698_C"/>
    <property type="match status" value="1"/>
</dbReference>
<dbReference type="InterPro" id="IPR032876">
    <property type="entry name" value="J_dom"/>
</dbReference>
<dbReference type="RefSeq" id="WP_188658582.1">
    <property type="nucleotide sequence ID" value="NZ_BMIH01000002.1"/>
</dbReference>
<gene>
    <name evidence="3" type="ORF">GCM10011380_19740</name>
</gene>
<reference evidence="3" key="1">
    <citation type="journal article" date="2014" name="Int. J. Syst. Evol. Microbiol.">
        <title>Complete genome sequence of Corynebacterium casei LMG S-19264T (=DSM 44701T), isolated from a smear-ripened cheese.</title>
        <authorList>
            <consortium name="US DOE Joint Genome Institute (JGI-PGF)"/>
            <person name="Walter F."/>
            <person name="Albersmeier A."/>
            <person name="Kalinowski J."/>
            <person name="Ruckert C."/>
        </authorList>
    </citation>
    <scope>NUCLEOTIDE SEQUENCE</scope>
    <source>
        <strain evidence="3">CGMCC 1.15330</strain>
    </source>
</reference>
<proteinExistence type="predicted"/>
<comment type="caution">
    <text evidence="3">The sequence shown here is derived from an EMBL/GenBank/DDBJ whole genome shotgun (WGS) entry which is preliminary data.</text>
</comment>
<dbReference type="InterPro" id="IPR056490">
    <property type="entry name" value="Rcc01698_C"/>
</dbReference>
<dbReference type="AlphaFoldDB" id="A0A916T3G3"/>
<feature type="domain" description="Rcc01698-like C-terminal" evidence="2">
    <location>
        <begin position="471"/>
        <end position="559"/>
    </location>
</feature>
<evidence type="ECO:0000259" key="1">
    <source>
        <dbReference type="Pfam" id="PF13550"/>
    </source>
</evidence>
<evidence type="ECO:0000313" key="4">
    <source>
        <dbReference type="Proteomes" id="UP000623067"/>
    </source>
</evidence>
<evidence type="ECO:0008006" key="5">
    <source>
        <dbReference type="Google" id="ProtNLM"/>
    </source>
</evidence>
<sequence>MATLVLTAVGSALGGPVGGAIGGLIGNGLDHRLLGRRRDGPRLTELAVQTSSYGTAIPLVFGTMRVAGTVIWSTDLKEARSGGGKGQGTRYGYSASFAVLLSGRPIRRIGRIWADGRLVRGAAGDLKVKAGLCLHAGGEDQPVDPLIASARGTTPAYRGMAYLVWEDLPLADFGNRIPQMTVEVIADDAAVAAGAIARAVAAEVTAGEGMALAGFAATGSVRGVLEVLAQAAGGWWSPAGGGLALCLDAGAPGVVTDDGVATQGVSGAARSRRTAPIETVPRAIAVSHYDPARDYQAGVQRAARIGPGTGEERIEMPAALSAGAARSLAAQLLAQAAAARVRRTVTLGFAGMTVAAGRVVRIGEEPGRWRVAEASVEGLATRLTLEPLAGAVAVPAGASSGSVAAAPDVPLGTTVLRAAEIPALDDDLAGTPRLTVVANGTGAGWRRATLLWSADDGASWTDAGETGAPGVVGSVEAVTDFATACLFDLAGSLTVRLARGDMMLADADDAALDRGANLAMAAGELIQFGRAEMLGAGRWRLTRLLRGRRGTEAVPARAGDGFALLSADSVRTIALPLALLGREIRVAAAGAGDAAPVEVRVLLDGASVRPPAPAALIRSGAGLVWTRRSRAGWGWRDGGDAPLGEEAERYRLTLTAADGSSTTVETEAPAWPGPVAPGTRVALRQRGTWADSLPLTADV</sequence>
<name>A0A916T3G3_9SPHN</name>
<dbReference type="Proteomes" id="UP000623067">
    <property type="component" value="Unassembled WGS sequence"/>
</dbReference>
<feature type="domain" description="Tip attachment protein J" evidence="1">
    <location>
        <begin position="220"/>
        <end position="373"/>
    </location>
</feature>
<reference evidence="3" key="2">
    <citation type="submission" date="2020-09" db="EMBL/GenBank/DDBJ databases">
        <authorList>
            <person name="Sun Q."/>
            <person name="Zhou Y."/>
        </authorList>
    </citation>
    <scope>NUCLEOTIDE SEQUENCE</scope>
    <source>
        <strain evidence="3">CGMCC 1.15330</strain>
    </source>
</reference>
<evidence type="ECO:0000313" key="3">
    <source>
        <dbReference type="EMBL" id="GGB30314.1"/>
    </source>
</evidence>
<organism evidence="3 4">
    <name type="scientific">Sphingomonas metalli</name>
    <dbReference type="NCBI Taxonomy" id="1779358"/>
    <lineage>
        <taxon>Bacteria</taxon>
        <taxon>Pseudomonadati</taxon>
        <taxon>Pseudomonadota</taxon>
        <taxon>Alphaproteobacteria</taxon>
        <taxon>Sphingomonadales</taxon>
        <taxon>Sphingomonadaceae</taxon>
        <taxon>Sphingomonas</taxon>
    </lineage>
</organism>